<dbReference type="PANTHER" id="PTHR43133">
    <property type="entry name" value="RNA POLYMERASE ECF-TYPE SIGMA FACTO"/>
    <property type="match status" value="1"/>
</dbReference>
<evidence type="ECO:0000256" key="3">
    <source>
        <dbReference type="ARBA" id="ARBA00023082"/>
    </source>
</evidence>
<dbReference type="GO" id="GO:0016987">
    <property type="term" value="F:sigma factor activity"/>
    <property type="evidence" value="ECO:0007669"/>
    <property type="project" value="UniProtKB-KW"/>
</dbReference>
<dbReference type="CDD" id="cd06171">
    <property type="entry name" value="Sigma70_r4"/>
    <property type="match status" value="1"/>
</dbReference>
<dbReference type="InterPro" id="IPR014325">
    <property type="entry name" value="RNA_pol_sigma-E_actinobac"/>
</dbReference>
<dbReference type="SUPFAM" id="SSF88659">
    <property type="entry name" value="Sigma3 and sigma4 domains of RNA polymerase sigma factors"/>
    <property type="match status" value="1"/>
</dbReference>
<accession>A0A919PTB9</accession>
<gene>
    <name evidence="8" type="ORF">Dsi01nite_060590</name>
</gene>
<organism evidence="8 9">
    <name type="scientific">Dactylosporangium siamense</name>
    <dbReference type="NCBI Taxonomy" id="685454"/>
    <lineage>
        <taxon>Bacteria</taxon>
        <taxon>Bacillati</taxon>
        <taxon>Actinomycetota</taxon>
        <taxon>Actinomycetes</taxon>
        <taxon>Micromonosporales</taxon>
        <taxon>Micromonosporaceae</taxon>
        <taxon>Dactylosporangium</taxon>
    </lineage>
</organism>
<evidence type="ECO:0000313" key="9">
    <source>
        <dbReference type="Proteomes" id="UP000660611"/>
    </source>
</evidence>
<evidence type="ECO:0000259" key="6">
    <source>
        <dbReference type="Pfam" id="PF04542"/>
    </source>
</evidence>
<dbReference type="InterPro" id="IPR007630">
    <property type="entry name" value="RNA_pol_sigma70_r4"/>
</dbReference>
<dbReference type="RefSeq" id="WP_203849735.1">
    <property type="nucleotide sequence ID" value="NZ_BAAAVW010000021.1"/>
</dbReference>
<protein>
    <submittedName>
        <fullName evidence="8">RNA polymerase sigma factor</fullName>
    </submittedName>
</protein>
<dbReference type="InterPro" id="IPR013325">
    <property type="entry name" value="RNA_pol_sigma_r2"/>
</dbReference>
<dbReference type="Pfam" id="PF04545">
    <property type="entry name" value="Sigma70_r4"/>
    <property type="match status" value="1"/>
</dbReference>
<keyword evidence="2" id="KW-0805">Transcription regulation</keyword>
<dbReference type="InterPro" id="IPR013324">
    <property type="entry name" value="RNA_pol_sigma_r3/r4-like"/>
</dbReference>
<keyword evidence="4" id="KW-0238">DNA-binding</keyword>
<reference evidence="8" key="1">
    <citation type="submission" date="2021-01" db="EMBL/GenBank/DDBJ databases">
        <title>Whole genome shotgun sequence of Dactylosporangium siamense NBRC 106093.</title>
        <authorList>
            <person name="Komaki H."/>
            <person name="Tamura T."/>
        </authorList>
    </citation>
    <scope>NUCLEOTIDE SEQUENCE</scope>
    <source>
        <strain evidence="8">NBRC 106093</strain>
    </source>
</reference>
<sequence length="171" mass="19511">MDDSAEDAFRAFVTARSPALLRSAYLLVGDRSKAEDLLQVTLLKAFQKWRRIKDPAAAEGYVRRAMVNTATSWWRSRPYRERPVDTLPERSGSDEIAARIEQDAMWQHLRGLPAKQRAVLVLRYYEGMTETEIADALNISRGTVKSHTSRALGSLRRQFQDEDAQQETVTL</sequence>
<evidence type="ECO:0000256" key="5">
    <source>
        <dbReference type="ARBA" id="ARBA00023163"/>
    </source>
</evidence>
<dbReference type="GO" id="GO:0003677">
    <property type="term" value="F:DNA binding"/>
    <property type="evidence" value="ECO:0007669"/>
    <property type="project" value="UniProtKB-KW"/>
</dbReference>
<evidence type="ECO:0000256" key="4">
    <source>
        <dbReference type="ARBA" id="ARBA00023125"/>
    </source>
</evidence>
<evidence type="ECO:0000256" key="1">
    <source>
        <dbReference type="ARBA" id="ARBA00010641"/>
    </source>
</evidence>
<dbReference type="AlphaFoldDB" id="A0A919PTB9"/>
<evidence type="ECO:0000256" key="2">
    <source>
        <dbReference type="ARBA" id="ARBA00023015"/>
    </source>
</evidence>
<dbReference type="InterPro" id="IPR007627">
    <property type="entry name" value="RNA_pol_sigma70_r2"/>
</dbReference>
<keyword evidence="5" id="KW-0804">Transcription</keyword>
<dbReference type="PANTHER" id="PTHR43133:SF50">
    <property type="entry name" value="ECF RNA POLYMERASE SIGMA FACTOR SIGM"/>
    <property type="match status" value="1"/>
</dbReference>
<proteinExistence type="inferred from homology"/>
<feature type="domain" description="RNA polymerase sigma-70 region 2" evidence="6">
    <location>
        <begin position="13"/>
        <end position="77"/>
    </location>
</feature>
<feature type="domain" description="RNA polymerase sigma-70 region 4" evidence="7">
    <location>
        <begin position="109"/>
        <end position="156"/>
    </location>
</feature>
<evidence type="ECO:0000313" key="8">
    <source>
        <dbReference type="EMBL" id="GIG48018.1"/>
    </source>
</evidence>
<dbReference type="SUPFAM" id="SSF88946">
    <property type="entry name" value="Sigma2 domain of RNA polymerase sigma factors"/>
    <property type="match status" value="1"/>
</dbReference>
<dbReference type="NCBIfam" id="TIGR02937">
    <property type="entry name" value="sigma70-ECF"/>
    <property type="match status" value="1"/>
</dbReference>
<dbReference type="NCBIfam" id="TIGR02983">
    <property type="entry name" value="SigE-fam_strep"/>
    <property type="match status" value="1"/>
</dbReference>
<dbReference type="InterPro" id="IPR036388">
    <property type="entry name" value="WH-like_DNA-bd_sf"/>
</dbReference>
<dbReference type="InterPro" id="IPR039425">
    <property type="entry name" value="RNA_pol_sigma-70-like"/>
</dbReference>
<dbReference type="Proteomes" id="UP000660611">
    <property type="component" value="Unassembled WGS sequence"/>
</dbReference>
<dbReference type="InterPro" id="IPR014284">
    <property type="entry name" value="RNA_pol_sigma-70_dom"/>
</dbReference>
<dbReference type="GO" id="GO:0006352">
    <property type="term" value="P:DNA-templated transcription initiation"/>
    <property type="evidence" value="ECO:0007669"/>
    <property type="project" value="InterPro"/>
</dbReference>
<dbReference type="Gene3D" id="1.10.1740.10">
    <property type="match status" value="1"/>
</dbReference>
<dbReference type="EMBL" id="BONQ01000093">
    <property type="protein sequence ID" value="GIG48018.1"/>
    <property type="molecule type" value="Genomic_DNA"/>
</dbReference>
<evidence type="ECO:0000259" key="7">
    <source>
        <dbReference type="Pfam" id="PF04545"/>
    </source>
</evidence>
<name>A0A919PTB9_9ACTN</name>
<keyword evidence="9" id="KW-1185">Reference proteome</keyword>
<comment type="similarity">
    <text evidence="1">Belongs to the sigma-70 factor family. ECF subfamily.</text>
</comment>
<dbReference type="Pfam" id="PF04542">
    <property type="entry name" value="Sigma70_r2"/>
    <property type="match status" value="1"/>
</dbReference>
<dbReference type="Gene3D" id="1.10.10.10">
    <property type="entry name" value="Winged helix-like DNA-binding domain superfamily/Winged helix DNA-binding domain"/>
    <property type="match status" value="1"/>
</dbReference>
<comment type="caution">
    <text evidence="8">The sequence shown here is derived from an EMBL/GenBank/DDBJ whole genome shotgun (WGS) entry which is preliminary data.</text>
</comment>
<keyword evidence="3" id="KW-0731">Sigma factor</keyword>